<sequence length="142" mass="16659">MIKGMEHLSYEERLRDLGLFSLEKRRLKGDLISGYKYLKGGYQEDGVRLFSVVSSDRTRGNRHKVEHRKFHLNTRKEFFTLRVPENWKMLPREGVECPSQKIFKTLGNEKTFLSGKGIAGDQIWDSKRDQKRRVAAEIEDTL</sequence>
<reference evidence="2" key="1">
    <citation type="submission" date="2017-11" db="EMBL/GenBank/DDBJ databases">
        <authorList>
            <person name="Lima N.C."/>
            <person name="Parody-Merino A.M."/>
            <person name="Battley P.F."/>
            <person name="Fidler A.E."/>
            <person name="Prosdocimi F."/>
        </authorList>
    </citation>
    <scope>NUCLEOTIDE SEQUENCE [LARGE SCALE GENOMIC DNA]</scope>
</reference>
<reference evidence="2" key="2">
    <citation type="submission" date="2017-12" db="EMBL/GenBank/DDBJ databases">
        <title>Genome sequence of the Bar-tailed Godwit (Limosa lapponica baueri).</title>
        <authorList>
            <person name="Lima N.C.B."/>
            <person name="Parody-Merino A.M."/>
            <person name="Battley P.F."/>
            <person name="Fidler A.E."/>
            <person name="Prosdocimi F."/>
        </authorList>
    </citation>
    <scope>NUCLEOTIDE SEQUENCE [LARGE SCALE GENOMIC DNA]</scope>
</reference>
<protein>
    <recommendedName>
        <fullName evidence="3">Rna-directed dna polymerase from mobile element jockey-like</fullName>
    </recommendedName>
</protein>
<gene>
    <name evidence="1" type="ORF">llap_12856</name>
</gene>
<proteinExistence type="predicted"/>
<organism evidence="1 2">
    <name type="scientific">Limosa lapponica baueri</name>
    <dbReference type="NCBI Taxonomy" id="1758121"/>
    <lineage>
        <taxon>Eukaryota</taxon>
        <taxon>Metazoa</taxon>
        <taxon>Chordata</taxon>
        <taxon>Craniata</taxon>
        <taxon>Vertebrata</taxon>
        <taxon>Euteleostomi</taxon>
        <taxon>Archelosauria</taxon>
        <taxon>Archosauria</taxon>
        <taxon>Dinosauria</taxon>
        <taxon>Saurischia</taxon>
        <taxon>Theropoda</taxon>
        <taxon>Coelurosauria</taxon>
        <taxon>Aves</taxon>
        <taxon>Neognathae</taxon>
        <taxon>Neoaves</taxon>
        <taxon>Charadriiformes</taxon>
        <taxon>Scolopacidae</taxon>
        <taxon>Limosa</taxon>
    </lineage>
</organism>
<evidence type="ECO:0000313" key="1">
    <source>
        <dbReference type="EMBL" id="PKU36840.1"/>
    </source>
</evidence>
<dbReference type="OrthoDB" id="276744at2759"/>
<evidence type="ECO:0008006" key="3">
    <source>
        <dbReference type="Google" id="ProtNLM"/>
    </source>
</evidence>
<name>A0A2I0TSQ1_LIMLA</name>
<accession>A0A2I0TSQ1</accession>
<dbReference type="EMBL" id="KZ507436">
    <property type="protein sequence ID" value="PKU36840.1"/>
    <property type="molecule type" value="Genomic_DNA"/>
</dbReference>
<dbReference type="Proteomes" id="UP000233556">
    <property type="component" value="Unassembled WGS sequence"/>
</dbReference>
<keyword evidence="2" id="KW-1185">Reference proteome</keyword>
<dbReference type="AlphaFoldDB" id="A0A2I0TSQ1"/>
<evidence type="ECO:0000313" key="2">
    <source>
        <dbReference type="Proteomes" id="UP000233556"/>
    </source>
</evidence>